<dbReference type="Gene3D" id="3.40.190.10">
    <property type="entry name" value="Periplasmic binding protein-like II"/>
    <property type="match status" value="2"/>
</dbReference>
<proteinExistence type="predicted"/>
<evidence type="ECO:0000313" key="7">
    <source>
        <dbReference type="EMBL" id="OCM71992.1"/>
    </source>
</evidence>
<sequence>MSKKIILGILSLLSVVTLVACGSSDKQLQDKVEKKGKLVLAVSPDYAPFEFKALVNGKDKVVGADIELAQAIADELHVKLEVSPMSFDNVLSSLQTGKADMAISGLSYTKERAKVYDFSKPYYTTENAVLVRKSDLGKYTSIESLKGKKIAVQKGSIEEGVSKKSFKNSHVVSLTAMGEAISELKSGKVEAVDLEKPVAEGYLAQNPDLVLAKFALKTGEGDAKAVALPKDSGKMLKTVNKVIKRLEKEDKYKVYISDAAKLTGNQVE</sequence>
<protein>
    <submittedName>
        <fullName evidence="5">Amino acid ABC transporter substrate-binding protein</fullName>
    </submittedName>
    <submittedName>
        <fullName evidence="10">Amino acid ABC transporter, amino acid-binding protein</fullName>
    </submittedName>
    <submittedName>
        <fullName evidence="6">Transporter substrate-binding domain-containing protein</fullName>
    </submittedName>
</protein>
<evidence type="ECO:0000259" key="3">
    <source>
        <dbReference type="SMART" id="SM00062"/>
    </source>
</evidence>
<organism evidence="10 16">
    <name type="scientific">Streptococcus agalactiae</name>
    <dbReference type="NCBI Taxonomy" id="1311"/>
    <lineage>
        <taxon>Bacteria</taxon>
        <taxon>Bacillati</taxon>
        <taxon>Bacillota</taxon>
        <taxon>Bacilli</taxon>
        <taxon>Lactobacillales</taxon>
        <taxon>Streptococcaceae</taxon>
        <taxon>Streptococcus</taxon>
    </lineage>
</organism>
<dbReference type="Proteomes" id="UP000255140">
    <property type="component" value="Unassembled WGS sequence"/>
</dbReference>
<dbReference type="EMBL" id="LR134265">
    <property type="protein sequence ID" value="VED64061.1"/>
    <property type="molecule type" value="Genomic_DNA"/>
</dbReference>
<accession>A0A0E1EIL2</accession>
<dbReference type="Proteomes" id="UP001230629">
    <property type="component" value="Unassembled WGS sequence"/>
</dbReference>
<evidence type="ECO:0000313" key="11">
    <source>
        <dbReference type="EMBL" id="SUN28821.1"/>
    </source>
</evidence>
<evidence type="ECO:0000313" key="5">
    <source>
        <dbReference type="EMBL" id="KLJ28836.1"/>
    </source>
</evidence>
<dbReference type="PROSITE" id="PS51257">
    <property type="entry name" value="PROKAR_LIPOPROTEIN"/>
    <property type="match status" value="1"/>
</dbReference>
<dbReference type="Proteomes" id="UP000035174">
    <property type="component" value="Unassembled WGS sequence"/>
</dbReference>
<dbReference type="RefSeq" id="WP_000037656.1">
    <property type="nucleotide sequence ID" value="NZ_AP018935.1"/>
</dbReference>
<reference evidence="5 13" key="1">
    <citation type="journal article" date="2015" name="PLoS ONE">
        <title>Genomic analysis reveals the molecular basis for capsule loss in the group B streptococcus population.</title>
        <authorList>
            <consortium name="DEVANI Consortium"/>
            <person name="Rosini R."/>
            <person name="Campisi E."/>
            <person name="De Chiara M."/>
            <person name="Tettelin H."/>
            <person name="Rinaudo D."/>
            <person name="Toniolo C."/>
            <person name="Metruccio M."/>
            <person name="Guidotti S."/>
            <person name="Sorensen U.B."/>
            <person name="Kilian M."/>
            <person name="Ramirez M."/>
            <person name="Janulczyk R."/>
            <person name="Donati C."/>
            <person name="Grandi G."/>
            <person name="Margarit I."/>
        </authorList>
    </citation>
    <scope>NUCLEOTIDE SEQUENCE [LARGE SCALE GENOMIC DNA]</scope>
    <source>
        <strain evidence="5 13">ES-PW-063</strain>
    </source>
</reference>
<dbReference type="InterPro" id="IPR001320">
    <property type="entry name" value="Iontro_rcpt_C"/>
</dbReference>
<dbReference type="EMBL" id="JASOIH010000005">
    <property type="protein sequence ID" value="MDK6899599.1"/>
    <property type="molecule type" value="Genomic_DNA"/>
</dbReference>
<dbReference type="Proteomes" id="UP000268870">
    <property type="component" value="Chromosome"/>
</dbReference>
<reference evidence="15 16" key="4">
    <citation type="submission" date="2018-06" db="EMBL/GenBank/DDBJ databases">
        <authorList>
            <consortium name="Pathogen Informatics"/>
            <person name="Doyle S."/>
        </authorList>
    </citation>
    <scope>NUCLEOTIDE SEQUENCE [LARGE SCALE GENOMIC DNA]</scope>
    <source>
        <strain evidence="9 15">NCTC8181</strain>
        <strain evidence="10 16">NCTC8185</strain>
        <strain evidence="11 17">NCTC9828</strain>
    </source>
</reference>
<evidence type="ECO:0000256" key="2">
    <source>
        <dbReference type="SAM" id="SignalP"/>
    </source>
</evidence>
<dbReference type="GO" id="GO:0016020">
    <property type="term" value="C:membrane"/>
    <property type="evidence" value="ECO:0007669"/>
    <property type="project" value="InterPro"/>
</dbReference>
<dbReference type="Pfam" id="PF00497">
    <property type="entry name" value="SBP_bac_3"/>
    <property type="match status" value="1"/>
</dbReference>
<dbReference type="SMART" id="SM00062">
    <property type="entry name" value="PBPb"/>
    <property type="match status" value="1"/>
</dbReference>
<dbReference type="InterPro" id="IPR001638">
    <property type="entry name" value="Solute-binding_3/MltF_N"/>
</dbReference>
<reference evidence="7 14" key="2">
    <citation type="journal article" date="2016" name="Sci. Rep.">
        <title>Serotype IV Streptococcus agalactiae ST-452 has arisen from large genomic recombination events between CC23 and the hypervirulent CC17 lineages.</title>
        <authorList>
            <person name="Campisi E."/>
            <person name="Rinaudo C.D."/>
            <person name="Donati C."/>
            <person name="Barucco M."/>
            <person name="Torricelli G."/>
            <person name="Edwards M.S."/>
            <person name="Baker C.J."/>
            <person name="Margarit I."/>
            <person name="Rosini R."/>
        </authorList>
    </citation>
    <scope>NUCLEOTIDE SEQUENCE [LARGE SCALE GENOMIC DNA]</scope>
    <source>
        <strain evidence="7 14">CZ-PW-140</strain>
    </source>
</reference>
<reference evidence="8 18" key="3">
    <citation type="journal article" date="2018" name="Emerg. Microbes Infect.">
        <title>Phenotypic and molecular analysis of nontypeable Group B streptococci: identification of cps2a and hybrid cps2a/cps5 Group B streptococcal capsule gene clusters.</title>
        <authorList>
            <person name="Alhhazmi A."/>
            <person name="Tyrrell G.J."/>
        </authorList>
    </citation>
    <scope>NUCLEOTIDE SEQUENCE [LARGE SCALE GENOMIC DNA]</scope>
    <source>
        <strain evidence="8 18">PLGBS17</strain>
    </source>
</reference>
<evidence type="ECO:0000313" key="14">
    <source>
        <dbReference type="Proteomes" id="UP000093122"/>
    </source>
</evidence>
<evidence type="ECO:0000313" key="13">
    <source>
        <dbReference type="Proteomes" id="UP000035174"/>
    </source>
</evidence>
<dbReference type="KEGG" id="sage:EN72_07925"/>
<feature type="chain" id="PRO_5044053757" evidence="2">
    <location>
        <begin position="21"/>
        <end position="268"/>
    </location>
</feature>
<evidence type="ECO:0000259" key="4">
    <source>
        <dbReference type="SMART" id="SM00079"/>
    </source>
</evidence>
<evidence type="ECO:0000313" key="17">
    <source>
        <dbReference type="Proteomes" id="UP000255140"/>
    </source>
</evidence>
<gene>
    <name evidence="10" type="primary">artP</name>
    <name evidence="7" type="ORF">AX245_07880</name>
    <name evidence="8" type="ORF">C4618_02770</name>
    <name evidence="9" type="ORF">NCTC8181_01891</name>
    <name evidence="12" type="ORF">NCTC8184_00029</name>
    <name evidence="10" type="ORF">NCTC8185_01716</name>
    <name evidence="11" type="ORF">NCTC9828_01082</name>
    <name evidence="6" type="ORF">QP229_06290</name>
    <name evidence="5" type="ORF">WA45_06700</name>
</gene>
<dbReference type="Proteomes" id="UP000256718">
    <property type="component" value="Unassembled WGS sequence"/>
</dbReference>
<dbReference type="AlphaFoldDB" id="A0A0E1EIL2"/>
<feature type="signal peptide" evidence="2">
    <location>
        <begin position="1"/>
        <end position="20"/>
    </location>
</feature>
<dbReference type="Proteomes" id="UP000254076">
    <property type="component" value="Unassembled WGS sequence"/>
</dbReference>
<dbReference type="EMBL" id="UHEQ01000004">
    <property type="protein sequence ID" value="SUN14432.1"/>
    <property type="molecule type" value="Genomic_DNA"/>
</dbReference>
<dbReference type="EMBL" id="LCVB01000030">
    <property type="protein sequence ID" value="KLJ28836.1"/>
    <property type="molecule type" value="Genomic_DNA"/>
</dbReference>
<evidence type="ECO:0000313" key="9">
    <source>
        <dbReference type="EMBL" id="SQA18839.1"/>
    </source>
</evidence>
<evidence type="ECO:0000313" key="16">
    <source>
        <dbReference type="Proteomes" id="UP000254076"/>
    </source>
</evidence>
<dbReference type="EMBL" id="QHGZ01000079">
    <property type="protein sequence ID" value="RDY85440.1"/>
    <property type="molecule type" value="Genomic_DNA"/>
</dbReference>
<evidence type="ECO:0000313" key="18">
    <source>
        <dbReference type="Proteomes" id="UP000256718"/>
    </source>
</evidence>
<evidence type="ECO:0000313" key="6">
    <source>
        <dbReference type="EMBL" id="MDK6899599.1"/>
    </source>
</evidence>
<feature type="domain" description="Solute-binding protein family 3/N-terminal" evidence="3">
    <location>
        <begin position="37"/>
        <end position="259"/>
    </location>
</feature>
<dbReference type="PANTHER" id="PTHR35936:SF17">
    <property type="entry name" value="ARGININE-BINDING EXTRACELLULAR PROTEIN ARTP"/>
    <property type="match status" value="1"/>
</dbReference>
<evidence type="ECO:0000313" key="12">
    <source>
        <dbReference type="EMBL" id="VED64061.1"/>
    </source>
</evidence>
<name>A0A0E1EIL2_STRAG</name>
<feature type="domain" description="Ionotropic glutamate receptor C-terminal" evidence="4">
    <location>
        <begin position="37"/>
        <end position="253"/>
    </location>
</feature>
<dbReference type="GO" id="GO:0015276">
    <property type="term" value="F:ligand-gated monoatomic ion channel activity"/>
    <property type="evidence" value="ECO:0007669"/>
    <property type="project" value="InterPro"/>
</dbReference>
<dbReference type="GeneID" id="66886310"/>
<reference evidence="12 19" key="5">
    <citation type="submission" date="2018-12" db="EMBL/GenBank/DDBJ databases">
        <authorList>
            <consortium name="Pathogen Informatics"/>
        </authorList>
    </citation>
    <scope>NUCLEOTIDE SEQUENCE [LARGE SCALE GENOMIC DNA]</scope>
    <source>
        <strain evidence="12 19">NCTC8184</strain>
    </source>
</reference>
<evidence type="ECO:0000313" key="19">
    <source>
        <dbReference type="Proteomes" id="UP000268870"/>
    </source>
</evidence>
<dbReference type="EMBL" id="UHEW01000005">
    <property type="protein sequence ID" value="SUN28821.1"/>
    <property type="molecule type" value="Genomic_DNA"/>
</dbReference>
<dbReference type="SUPFAM" id="SSF53850">
    <property type="entry name" value="Periplasmic binding protein-like II"/>
    <property type="match status" value="1"/>
</dbReference>
<dbReference type="OMA" id="DIAMSAM"/>
<evidence type="ECO:0000313" key="15">
    <source>
        <dbReference type="Proteomes" id="UP000250200"/>
    </source>
</evidence>
<keyword evidence="1 2" id="KW-0732">Signal</keyword>
<dbReference type="EMBL" id="UAVB01000001">
    <property type="protein sequence ID" value="SQA18839.1"/>
    <property type="molecule type" value="Genomic_DNA"/>
</dbReference>
<reference evidence="6" key="6">
    <citation type="submission" date="2023-05" db="EMBL/GenBank/DDBJ databases">
        <title>Cataloging the Phylogenetic Diversity of Human Bladder Bacteria.</title>
        <authorList>
            <person name="Du J."/>
        </authorList>
    </citation>
    <scope>NUCLEOTIDE SEQUENCE</scope>
    <source>
        <strain evidence="6">UMB8703</strain>
    </source>
</reference>
<dbReference type="PANTHER" id="PTHR35936">
    <property type="entry name" value="MEMBRANE-BOUND LYTIC MUREIN TRANSGLYCOSYLASE F"/>
    <property type="match status" value="1"/>
</dbReference>
<dbReference type="SMART" id="SM00079">
    <property type="entry name" value="PBPe"/>
    <property type="match status" value="1"/>
</dbReference>
<dbReference type="EMBL" id="MAWT01000011">
    <property type="protein sequence ID" value="OCM71992.1"/>
    <property type="molecule type" value="Genomic_DNA"/>
</dbReference>
<evidence type="ECO:0000256" key="1">
    <source>
        <dbReference type="ARBA" id="ARBA00022729"/>
    </source>
</evidence>
<dbReference type="Proteomes" id="UP000093122">
    <property type="component" value="Unassembled WGS sequence"/>
</dbReference>
<dbReference type="Proteomes" id="UP000250200">
    <property type="component" value="Unassembled WGS sequence"/>
</dbReference>
<evidence type="ECO:0000313" key="8">
    <source>
        <dbReference type="EMBL" id="RDY85440.1"/>
    </source>
</evidence>
<evidence type="ECO:0000313" key="10">
    <source>
        <dbReference type="EMBL" id="SUN14432.1"/>
    </source>
</evidence>